<keyword evidence="5" id="KW-1185">Reference proteome</keyword>
<dbReference type="Gene3D" id="2.60.130.10">
    <property type="entry name" value="Aromatic compound dioxygenase"/>
    <property type="match status" value="1"/>
</dbReference>
<evidence type="ECO:0000256" key="1">
    <source>
        <dbReference type="SAM" id="MobiDB-lite"/>
    </source>
</evidence>
<keyword evidence="4" id="KW-0223">Dioxygenase</keyword>
<gene>
    <name evidence="4" type="ORF">C8A01DRAFT_44999</name>
</gene>
<feature type="chain" id="PRO_5042876426" evidence="2">
    <location>
        <begin position="19"/>
        <end position="352"/>
    </location>
</feature>
<evidence type="ECO:0000259" key="3">
    <source>
        <dbReference type="Pfam" id="PF00775"/>
    </source>
</evidence>
<feature type="region of interest" description="Disordered" evidence="1">
    <location>
        <begin position="79"/>
        <end position="98"/>
    </location>
</feature>
<dbReference type="Pfam" id="PF00775">
    <property type="entry name" value="Dioxygenase_C"/>
    <property type="match status" value="1"/>
</dbReference>
<feature type="signal peptide" evidence="2">
    <location>
        <begin position="1"/>
        <end position="18"/>
    </location>
</feature>
<dbReference type="AlphaFoldDB" id="A0AAN6STN8"/>
<evidence type="ECO:0000313" key="4">
    <source>
        <dbReference type="EMBL" id="KAK4041915.1"/>
    </source>
</evidence>
<evidence type="ECO:0000256" key="2">
    <source>
        <dbReference type="SAM" id="SignalP"/>
    </source>
</evidence>
<comment type="caution">
    <text evidence="4">The sequence shown here is derived from an EMBL/GenBank/DDBJ whole genome shotgun (WGS) entry which is preliminary data.</text>
</comment>
<evidence type="ECO:0000313" key="5">
    <source>
        <dbReference type="Proteomes" id="UP001303115"/>
    </source>
</evidence>
<dbReference type="PANTHER" id="PTHR34315">
    <property type="match status" value="1"/>
</dbReference>
<sequence length="352" mass="38499">MLLTSLLSTALLVMLAAAHPGHDHHQELAARHKFLLNHRNDLNHCAGKFEAEGIQQRSVERRSALAAALRAVPHLQGRQLSSIDRSHKSTKPFKPSTPPSEIFAGMNSCVLQPETTQGPFLRRRIDDGEPGVPLHLEIQIMDVDTCEPVKGVFLEIWSANATGVYSGANAIPNGSGLGDLRNLNNTFQRGLQQTDKDGVAQFDGIFHGHYTSRAVHIHFMVHLDATVFPNGTIWNNKTTHGPHRAELVSNADDEIVRQEAQTTDPFFEYVLVGDEVTDGILAWVRFGINTTFTRTIQAAAMRYEEGGQINRNNPAAAGFFSELFPGGFPTSFFPTPTGTGVSGLLPPWPPSG</sequence>
<proteinExistence type="predicted"/>
<dbReference type="PANTHER" id="PTHR34315:SF1">
    <property type="entry name" value="INTRADIOL RING-CLEAVAGE DIOXYGENASES DOMAIN-CONTAINING PROTEIN-RELATED"/>
    <property type="match status" value="1"/>
</dbReference>
<dbReference type="GO" id="GO:0005506">
    <property type="term" value="F:iron ion binding"/>
    <property type="evidence" value="ECO:0007669"/>
    <property type="project" value="InterPro"/>
</dbReference>
<keyword evidence="2" id="KW-0732">Signal</keyword>
<name>A0AAN6STN8_9PEZI</name>
<organism evidence="4 5">
    <name type="scientific">Parachaetomium inaequale</name>
    <dbReference type="NCBI Taxonomy" id="2588326"/>
    <lineage>
        <taxon>Eukaryota</taxon>
        <taxon>Fungi</taxon>
        <taxon>Dikarya</taxon>
        <taxon>Ascomycota</taxon>
        <taxon>Pezizomycotina</taxon>
        <taxon>Sordariomycetes</taxon>
        <taxon>Sordariomycetidae</taxon>
        <taxon>Sordariales</taxon>
        <taxon>Chaetomiaceae</taxon>
        <taxon>Parachaetomium</taxon>
    </lineage>
</organism>
<accession>A0AAN6STN8</accession>
<reference evidence="5" key="1">
    <citation type="journal article" date="2023" name="Mol. Phylogenet. Evol.">
        <title>Genome-scale phylogeny and comparative genomics of the fungal order Sordariales.</title>
        <authorList>
            <person name="Hensen N."/>
            <person name="Bonometti L."/>
            <person name="Westerberg I."/>
            <person name="Brannstrom I.O."/>
            <person name="Guillou S."/>
            <person name="Cros-Aarteil S."/>
            <person name="Calhoun S."/>
            <person name="Haridas S."/>
            <person name="Kuo A."/>
            <person name="Mondo S."/>
            <person name="Pangilinan J."/>
            <person name="Riley R."/>
            <person name="LaButti K."/>
            <person name="Andreopoulos B."/>
            <person name="Lipzen A."/>
            <person name="Chen C."/>
            <person name="Yan M."/>
            <person name="Daum C."/>
            <person name="Ng V."/>
            <person name="Clum A."/>
            <person name="Steindorff A."/>
            <person name="Ohm R.A."/>
            <person name="Martin F."/>
            <person name="Silar P."/>
            <person name="Natvig D.O."/>
            <person name="Lalanne C."/>
            <person name="Gautier V."/>
            <person name="Ament-Velasquez S.L."/>
            <person name="Kruys A."/>
            <person name="Hutchinson M.I."/>
            <person name="Powell A.J."/>
            <person name="Barry K."/>
            <person name="Miller A.N."/>
            <person name="Grigoriev I.V."/>
            <person name="Debuchy R."/>
            <person name="Gladieux P."/>
            <person name="Hiltunen Thoren M."/>
            <person name="Johannesson H."/>
        </authorList>
    </citation>
    <scope>NUCLEOTIDE SEQUENCE [LARGE SCALE GENOMIC DNA]</scope>
    <source>
        <strain evidence="5">CBS 284.82</strain>
    </source>
</reference>
<dbReference type="EMBL" id="MU854349">
    <property type="protein sequence ID" value="KAK4041915.1"/>
    <property type="molecule type" value="Genomic_DNA"/>
</dbReference>
<dbReference type="GO" id="GO:0016702">
    <property type="term" value="F:oxidoreductase activity, acting on single donors with incorporation of molecular oxygen, incorporation of two atoms of oxygen"/>
    <property type="evidence" value="ECO:0007669"/>
    <property type="project" value="InterPro"/>
</dbReference>
<protein>
    <submittedName>
        <fullName evidence="4">Intradiol ring-cleavage dioxygenase</fullName>
    </submittedName>
</protein>
<dbReference type="SUPFAM" id="SSF49482">
    <property type="entry name" value="Aromatic compound dioxygenase"/>
    <property type="match status" value="1"/>
</dbReference>
<feature type="domain" description="Intradiol ring-cleavage dioxygenases" evidence="3">
    <location>
        <begin position="123"/>
        <end position="214"/>
    </location>
</feature>
<dbReference type="InterPro" id="IPR000627">
    <property type="entry name" value="Intradiol_dOase_C"/>
</dbReference>
<dbReference type="InterPro" id="IPR015889">
    <property type="entry name" value="Intradiol_dOase_core"/>
</dbReference>
<keyword evidence="4" id="KW-0560">Oxidoreductase</keyword>
<dbReference type="Proteomes" id="UP001303115">
    <property type="component" value="Unassembled WGS sequence"/>
</dbReference>